<feature type="repeat" description="ANK" evidence="3">
    <location>
        <begin position="468"/>
        <end position="500"/>
    </location>
</feature>
<dbReference type="PROSITE" id="PS50088">
    <property type="entry name" value="ANK_REPEAT"/>
    <property type="match status" value="2"/>
</dbReference>
<dbReference type="GO" id="GO:0051059">
    <property type="term" value="F:NF-kappaB binding"/>
    <property type="evidence" value="ECO:0007669"/>
    <property type="project" value="TreeGrafter"/>
</dbReference>
<dbReference type="InterPro" id="IPR051070">
    <property type="entry name" value="NF-kappa-B_inhibitor"/>
</dbReference>
<keyword evidence="1" id="KW-0677">Repeat</keyword>
<dbReference type="SMART" id="SM00248">
    <property type="entry name" value="ANK"/>
    <property type="match status" value="5"/>
</dbReference>
<dbReference type="Pfam" id="PF00023">
    <property type="entry name" value="Ank"/>
    <property type="match status" value="1"/>
</dbReference>
<dbReference type="PANTHER" id="PTHR46680:SF2">
    <property type="entry name" value="NF-KAPPA-B INHIBITOR ZETA"/>
    <property type="match status" value="1"/>
</dbReference>
<dbReference type="OrthoDB" id="10254947at2759"/>
<gene>
    <name evidence="5" type="ORF">NLS_LOCUS1455</name>
</gene>
<proteinExistence type="predicted"/>
<dbReference type="SUPFAM" id="SSF48403">
    <property type="entry name" value="Ankyrin repeat"/>
    <property type="match status" value="1"/>
</dbReference>
<evidence type="ECO:0000313" key="5">
    <source>
        <dbReference type="EMBL" id="VDK71507.1"/>
    </source>
</evidence>
<evidence type="ECO:0000256" key="3">
    <source>
        <dbReference type="PROSITE-ProRule" id="PRU00023"/>
    </source>
</evidence>
<organism evidence="5 6">
    <name type="scientific">Litomosoides sigmodontis</name>
    <name type="common">Filarial nematode worm</name>
    <dbReference type="NCBI Taxonomy" id="42156"/>
    <lineage>
        <taxon>Eukaryota</taxon>
        <taxon>Metazoa</taxon>
        <taxon>Ecdysozoa</taxon>
        <taxon>Nematoda</taxon>
        <taxon>Chromadorea</taxon>
        <taxon>Rhabditida</taxon>
        <taxon>Spirurina</taxon>
        <taxon>Spiruromorpha</taxon>
        <taxon>Filarioidea</taxon>
        <taxon>Onchocercidae</taxon>
        <taxon>Litomosoides</taxon>
    </lineage>
</organism>
<evidence type="ECO:0000256" key="1">
    <source>
        <dbReference type="ARBA" id="ARBA00022737"/>
    </source>
</evidence>
<dbReference type="PANTHER" id="PTHR46680">
    <property type="entry name" value="NF-KAPPA-B INHIBITOR ALPHA"/>
    <property type="match status" value="1"/>
</dbReference>
<dbReference type="PROSITE" id="PS50297">
    <property type="entry name" value="ANK_REP_REGION"/>
    <property type="match status" value="2"/>
</dbReference>
<feature type="repeat" description="ANK" evidence="3">
    <location>
        <begin position="503"/>
        <end position="527"/>
    </location>
</feature>
<accession>A0A3P6SGV2</accession>
<evidence type="ECO:0000313" key="6">
    <source>
        <dbReference type="Proteomes" id="UP000277928"/>
    </source>
</evidence>
<dbReference type="Gene3D" id="1.25.40.20">
    <property type="entry name" value="Ankyrin repeat-containing domain"/>
    <property type="match status" value="2"/>
</dbReference>
<dbReference type="OMA" id="HIVILHM"/>
<dbReference type="InterPro" id="IPR002110">
    <property type="entry name" value="Ankyrin_rpt"/>
</dbReference>
<dbReference type="AlphaFoldDB" id="A0A3P6SGV2"/>
<keyword evidence="2 3" id="KW-0040">ANK repeat</keyword>
<keyword evidence="6" id="KW-1185">Reference proteome</keyword>
<dbReference type="Pfam" id="PF12796">
    <property type="entry name" value="Ank_2"/>
    <property type="match status" value="1"/>
</dbReference>
<name>A0A3P6SGV2_LITSI</name>
<reference evidence="5 6" key="1">
    <citation type="submission" date="2018-08" db="EMBL/GenBank/DDBJ databases">
        <authorList>
            <person name="Laetsch R D."/>
            <person name="Stevens L."/>
            <person name="Kumar S."/>
            <person name="Blaxter L. M."/>
        </authorList>
    </citation>
    <scope>NUCLEOTIDE SEQUENCE [LARGE SCALE GENOMIC DNA]</scope>
</reference>
<dbReference type="Proteomes" id="UP000277928">
    <property type="component" value="Unassembled WGS sequence"/>
</dbReference>
<dbReference type="EMBL" id="UYRX01000051">
    <property type="protein sequence ID" value="VDK71507.1"/>
    <property type="molecule type" value="Genomic_DNA"/>
</dbReference>
<dbReference type="GO" id="GO:0005829">
    <property type="term" value="C:cytosol"/>
    <property type="evidence" value="ECO:0007669"/>
    <property type="project" value="TreeGrafter"/>
</dbReference>
<evidence type="ECO:0000256" key="2">
    <source>
        <dbReference type="ARBA" id="ARBA00023043"/>
    </source>
</evidence>
<dbReference type="STRING" id="42156.A0A3P6SGV2"/>
<dbReference type="GO" id="GO:0071356">
    <property type="term" value="P:cellular response to tumor necrosis factor"/>
    <property type="evidence" value="ECO:0007669"/>
    <property type="project" value="TreeGrafter"/>
</dbReference>
<protein>
    <submittedName>
        <fullName evidence="5">Uncharacterized protein</fullName>
    </submittedName>
</protein>
<feature type="region of interest" description="Disordered" evidence="4">
    <location>
        <begin position="291"/>
        <end position="310"/>
    </location>
</feature>
<evidence type="ECO:0000256" key="4">
    <source>
        <dbReference type="SAM" id="MobiDB-lite"/>
    </source>
</evidence>
<sequence length="658" mass="71823">MASNECCETVKKLKPIPLQGDISDALTNNFPSLSIGVGQSNPVIPHPCAKTDRESRHPERISPSEFVTLQRLRSSALACRTNTTIKTSRNNGTLFDDLINNDAAEKNKGKYEKSEANADNDEVILSDKVITASPSRSAVKSDEKPTKPVVEKVVEAPIEKSVALLARGPVHNLRSTVVGYAPYAYASKDGSAAEQQSSDRNTKNYNTSCTTRHENRIFSSTGSDFVQFMSSSSTSNTTHSDLGCGSSRTLNQIPSSLEQSSLENVVDNTQLPEDLSDFILKYSQEYTTTVRSPESGVSARSRDSSISDGNNQANFDSPLYRILVEDNCVSPLSAKSAPQCSPVLPRTAAQISVIFEENQLETTAASKNLSAPEFLTTNQSRREAITRLAKCRLRALISDNEMVEAWAWSCKCIQELEGALCYQDQDGDSLLHIVILHMDLPKIYALVEQMLKAEDACTRRAFDMPNAAFETPLYLAVQKNSPEVVAYLMEAGANPNHQTALPGQQTPLHYAASNGMTEIVEILCASGKVGINIPNGMGQTPLLCAVKEHGVGSRKSQLYVDNNSTILCLLKYGANPMNTDLCGNSILHYAVNSLDADLIEMFKSCVDEKTITKLANKENVCGETPLETLHCEPEPHDEKLRSNVFISLLRCGATVKSH</sequence>
<dbReference type="InterPro" id="IPR036770">
    <property type="entry name" value="Ankyrin_rpt-contain_sf"/>
</dbReference>